<evidence type="ECO:0000313" key="1">
    <source>
        <dbReference type="EMBL" id="WBO68650.1"/>
    </source>
</evidence>
<keyword evidence="2" id="KW-1185">Reference proteome</keyword>
<accession>A0ABY7PGL1</accession>
<evidence type="ECO:0008006" key="3">
    <source>
        <dbReference type="Google" id="ProtNLM"/>
    </source>
</evidence>
<dbReference type="Proteomes" id="UP001212326">
    <property type="component" value="Chromosome"/>
</dbReference>
<sequence>MNRLRARGLPLAVLIAAVAALIASLLWAAGHDSPSWRPRAGMMAGEVTARREPVRNLADADRAATRFAGHWGLHVGEVMRFSNGFYAQLLDSSGKGATEVLVDPGSGRVRLEFGPAMIWNTAYGMMPAGTRLGAAKVDSGQAVRIADRWLRDHRTGLHAAGPDLFPGYYTLHTLRDDHIVGMLSVNAATGAVWYHSWHGRFLEMQEHGSST</sequence>
<gene>
    <name evidence="1" type="ORF">O1G22_40520</name>
</gene>
<protein>
    <recommendedName>
        <fullName evidence="3">Peptidase M4</fullName>
    </recommendedName>
</protein>
<evidence type="ECO:0000313" key="2">
    <source>
        <dbReference type="Proteomes" id="UP001212326"/>
    </source>
</evidence>
<proteinExistence type="predicted"/>
<dbReference type="EMBL" id="CP115300">
    <property type="protein sequence ID" value="WBO68650.1"/>
    <property type="molecule type" value="Genomic_DNA"/>
</dbReference>
<name>A0ABY7PGL1_9ACTN</name>
<dbReference type="RefSeq" id="WP_270085878.1">
    <property type="nucleotide sequence ID" value="NZ_CP115300.1"/>
</dbReference>
<reference evidence="1 2" key="1">
    <citation type="submission" date="2022-12" db="EMBL/GenBank/DDBJ databases">
        <authorList>
            <person name="Mo P."/>
        </authorList>
    </citation>
    <scope>NUCLEOTIDE SEQUENCE [LARGE SCALE GENOMIC DNA]</scope>
    <source>
        <strain evidence="1 2">HUAS 2-6</strain>
    </source>
</reference>
<organism evidence="1 2">
    <name type="scientific">Streptomyces camelliae</name>
    <dbReference type="NCBI Taxonomy" id="3004093"/>
    <lineage>
        <taxon>Bacteria</taxon>
        <taxon>Bacillati</taxon>
        <taxon>Actinomycetota</taxon>
        <taxon>Actinomycetes</taxon>
        <taxon>Kitasatosporales</taxon>
        <taxon>Streptomycetaceae</taxon>
        <taxon>Streptomyces</taxon>
    </lineage>
</organism>